<organism evidence="1">
    <name type="scientific">hydrothermal vent metagenome</name>
    <dbReference type="NCBI Taxonomy" id="652676"/>
    <lineage>
        <taxon>unclassified sequences</taxon>
        <taxon>metagenomes</taxon>
        <taxon>ecological metagenomes</taxon>
    </lineage>
</organism>
<reference evidence="1" key="1">
    <citation type="submission" date="2018-06" db="EMBL/GenBank/DDBJ databases">
        <authorList>
            <person name="Zhirakovskaya E."/>
        </authorList>
    </citation>
    <scope>NUCLEOTIDE SEQUENCE</scope>
</reference>
<dbReference type="AlphaFoldDB" id="A0A3B0XNZ9"/>
<protein>
    <submittedName>
        <fullName evidence="1">Uncharacterized protein</fullName>
    </submittedName>
</protein>
<gene>
    <name evidence="1" type="ORF">MNBD_GAMMA09-45</name>
</gene>
<dbReference type="EMBL" id="UOFI01000077">
    <property type="protein sequence ID" value="VAW66450.1"/>
    <property type="molecule type" value="Genomic_DNA"/>
</dbReference>
<sequence>MQLEVEELQEIKDHILLASDVLPDDFEDMANPAMIEKLPAEPVAEACYRFRRITSISDFMRLMSQGICLETCRPDDKAVTIRRFMDDWDRSSSKESGPFCQHWVLSLQQHTDVYGEPIMHARPVSTYGDALPKLTLTVADRGLRLANLVHGFDHNIGFPMAWYFYMLSDSAVPHLLAEVIHKELMGAYAYLPAKDLKVVNDWYSQPYGI</sequence>
<accession>A0A3B0XNZ9</accession>
<proteinExistence type="predicted"/>
<name>A0A3B0XNZ9_9ZZZZ</name>
<evidence type="ECO:0000313" key="1">
    <source>
        <dbReference type="EMBL" id="VAW66450.1"/>
    </source>
</evidence>